<dbReference type="SUPFAM" id="SSF54518">
    <property type="entry name" value="Tubby C-terminal domain-like"/>
    <property type="match status" value="1"/>
</dbReference>
<sequence>SKQQQSSVWSSTALENYELSSGLELLTQVDCLLVHQQIELLEILTNWEARNRYRIKNSAGEQLLYATEESDVCARQCCGPQRSFIMHICDITGAEVLRVSRQLKCFACQPACFCSAGLEPCSHELQVEAPPGTVIARVRQQRSCMQPRYEIQDATGRSVLFIRGPKCICRGPCCTMEKEFKVYSMGMIDEIGYISKQWGGFAREYFTDADNYSVSFPADLDVRMKAAMVGAVFLIDFMFFENDQQSQH</sequence>
<comment type="cofactor">
    <cofactor evidence="2">
        <name>Ca(2+)</name>
        <dbReference type="ChEBI" id="CHEBI:29108"/>
    </cofactor>
</comment>
<evidence type="ECO:0000313" key="3">
    <source>
        <dbReference type="Proteomes" id="UP000095280"/>
    </source>
</evidence>
<dbReference type="AlphaFoldDB" id="A0A1I8J1N2"/>
<accession>A0A1I8J1N2</accession>
<comment type="function">
    <text evidence="2">May mediate accelerated ATP-independent bidirectional transbilayer migration of phospholipids upon binding calcium ions that results in a loss of phospholipid asymmetry in the plasma membrane.</text>
</comment>
<proteinExistence type="inferred from homology"/>
<dbReference type="PANTHER" id="PTHR23248:SF63">
    <property type="entry name" value="PHOSPHOLIPID SCRAMBLASE"/>
    <property type="match status" value="1"/>
</dbReference>
<keyword evidence="2" id="KW-0106">Calcium</keyword>
<keyword evidence="2" id="KW-0564">Palmitate</keyword>
<protein>
    <recommendedName>
        <fullName evidence="2">Phospholipid scramblase</fullName>
    </recommendedName>
</protein>
<name>A0A1I8J1N2_9PLAT</name>
<dbReference type="InterPro" id="IPR025659">
    <property type="entry name" value="Tubby-like_C"/>
</dbReference>
<dbReference type="WBParaSite" id="maker-uti_cns_0045474-snap-gene-0.9-mRNA-1">
    <property type="protein sequence ID" value="maker-uti_cns_0045474-snap-gene-0.9-mRNA-1"/>
    <property type="gene ID" value="maker-uti_cns_0045474-snap-gene-0.9"/>
</dbReference>
<evidence type="ECO:0000313" key="4">
    <source>
        <dbReference type="WBParaSite" id="maker-uti_cns_0045474-snap-gene-0.9-mRNA-1"/>
    </source>
</evidence>
<evidence type="ECO:0000256" key="1">
    <source>
        <dbReference type="ARBA" id="ARBA00005350"/>
    </source>
</evidence>
<keyword evidence="2" id="KW-0449">Lipoprotein</keyword>
<dbReference type="Proteomes" id="UP000095280">
    <property type="component" value="Unplaced"/>
</dbReference>
<dbReference type="InterPro" id="IPR005552">
    <property type="entry name" value="Scramblase"/>
</dbReference>
<dbReference type="GO" id="GO:0017128">
    <property type="term" value="F:phospholipid scramblase activity"/>
    <property type="evidence" value="ECO:0007669"/>
    <property type="project" value="InterPro"/>
</dbReference>
<dbReference type="PANTHER" id="PTHR23248">
    <property type="entry name" value="PHOSPHOLIPID SCRAMBLASE-RELATED"/>
    <property type="match status" value="1"/>
</dbReference>
<reference evidence="4" key="1">
    <citation type="submission" date="2016-11" db="UniProtKB">
        <authorList>
            <consortium name="WormBaseParasite"/>
        </authorList>
    </citation>
    <scope>IDENTIFICATION</scope>
</reference>
<organism evidence="3 4">
    <name type="scientific">Macrostomum lignano</name>
    <dbReference type="NCBI Taxonomy" id="282301"/>
    <lineage>
        <taxon>Eukaryota</taxon>
        <taxon>Metazoa</taxon>
        <taxon>Spiralia</taxon>
        <taxon>Lophotrochozoa</taxon>
        <taxon>Platyhelminthes</taxon>
        <taxon>Rhabditophora</taxon>
        <taxon>Macrostomorpha</taxon>
        <taxon>Macrostomida</taxon>
        <taxon>Macrostomidae</taxon>
        <taxon>Macrostomum</taxon>
    </lineage>
</organism>
<dbReference type="GO" id="GO:0005886">
    <property type="term" value="C:plasma membrane"/>
    <property type="evidence" value="ECO:0007669"/>
    <property type="project" value="TreeGrafter"/>
</dbReference>
<dbReference type="Pfam" id="PF03803">
    <property type="entry name" value="Scramblase"/>
    <property type="match status" value="1"/>
</dbReference>
<evidence type="ECO:0000256" key="2">
    <source>
        <dbReference type="RuleBase" id="RU363116"/>
    </source>
</evidence>
<comment type="similarity">
    <text evidence="1 2">Belongs to the phospholipid scramblase family.</text>
</comment>
<keyword evidence="3" id="KW-1185">Reference proteome</keyword>